<dbReference type="InterPro" id="IPR050769">
    <property type="entry name" value="NAT_camello-type"/>
</dbReference>
<dbReference type="InterPro" id="IPR016181">
    <property type="entry name" value="Acyl_CoA_acyltransferase"/>
</dbReference>
<keyword evidence="5" id="KW-1185">Reference proteome</keyword>
<dbReference type="Pfam" id="PF00583">
    <property type="entry name" value="Acetyltransf_1"/>
    <property type="match status" value="1"/>
</dbReference>
<reference evidence="6" key="1">
    <citation type="submission" date="2025-08" db="UniProtKB">
        <authorList>
            <consortium name="RefSeq"/>
        </authorList>
    </citation>
    <scope>IDENTIFICATION</scope>
</reference>
<keyword evidence="1" id="KW-0808">Transferase</keyword>
<evidence type="ECO:0000259" key="4">
    <source>
        <dbReference type="PROSITE" id="PS51186"/>
    </source>
</evidence>
<evidence type="ECO:0000256" key="1">
    <source>
        <dbReference type="ARBA" id="ARBA00022679"/>
    </source>
</evidence>
<sequence length="306" mass="34026">MAVLGKVGDGTPRLQTPEDPVCRRGSSPSAPPDLESTESPERLAPEQPAPRLSLALLEQGNDGNRGLRESACLSRMPRFETQKSPMAPSHIRQYQDSDYKHVLDLFISGMEEYIPATFRHLLTLPRTLLLLLGVPLAVVLVSGSWLLAAISILFLLLLVQLLARHPWKEYVAKCLHTDMADITQSYLNARGSFWVAESVGEVVGIVGCLPVKDPPLGRKQMELFHLSVSSQYRGQGIAKSLVRTVLQFARGQGYSDVVLGTSVLQRSAMALYLSMGFRRTDRYFLSIYWRLVDNPTFQLKYSLPSA</sequence>
<dbReference type="PROSITE" id="PS51186">
    <property type="entry name" value="GNAT"/>
    <property type="match status" value="1"/>
</dbReference>
<dbReference type="Gene3D" id="3.40.630.30">
    <property type="match status" value="1"/>
</dbReference>
<organism evidence="5 6">
    <name type="scientific">Microtus ochrogaster</name>
    <name type="common">Prairie vole</name>
    <dbReference type="NCBI Taxonomy" id="79684"/>
    <lineage>
        <taxon>Eukaryota</taxon>
        <taxon>Metazoa</taxon>
        <taxon>Chordata</taxon>
        <taxon>Craniata</taxon>
        <taxon>Vertebrata</taxon>
        <taxon>Euteleostomi</taxon>
        <taxon>Mammalia</taxon>
        <taxon>Eutheria</taxon>
        <taxon>Euarchontoglires</taxon>
        <taxon>Glires</taxon>
        <taxon>Rodentia</taxon>
        <taxon>Myomorpha</taxon>
        <taxon>Muroidea</taxon>
        <taxon>Cricetidae</taxon>
        <taxon>Arvicolinae</taxon>
        <taxon>Microtus</taxon>
    </lineage>
</organism>
<dbReference type="RefSeq" id="XP_005364703.1">
    <property type="nucleotide sequence ID" value="XM_005364646.3"/>
</dbReference>
<name>A0ABM0LEW3_MICOH</name>
<dbReference type="PANTHER" id="PTHR13947">
    <property type="entry name" value="GNAT FAMILY N-ACETYLTRANSFERASE"/>
    <property type="match status" value="1"/>
</dbReference>
<evidence type="ECO:0000313" key="5">
    <source>
        <dbReference type="Proteomes" id="UP000694915"/>
    </source>
</evidence>
<keyword evidence="3" id="KW-1133">Transmembrane helix</keyword>
<dbReference type="InterPro" id="IPR000182">
    <property type="entry name" value="GNAT_dom"/>
</dbReference>
<feature type="region of interest" description="Disordered" evidence="2">
    <location>
        <begin position="1"/>
        <end position="48"/>
    </location>
</feature>
<evidence type="ECO:0000256" key="2">
    <source>
        <dbReference type="SAM" id="MobiDB-lite"/>
    </source>
</evidence>
<dbReference type="GeneID" id="101994612"/>
<evidence type="ECO:0000256" key="3">
    <source>
        <dbReference type="SAM" id="Phobius"/>
    </source>
</evidence>
<keyword evidence="3" id="KW-0812">Transmembrane</keyword>
<proteinExistence type="predicted"/>
<accession>A0ABM0LEW3</accession>
<protein>
    <submittedName>
        <fullName evidence="6">Probable N-acetyltransferase CML1 isoform X1</fullName>
    </submittedName>
</protein>
<feature type="domain" description="N-acetyltransferase" evidence="4">
    <location>
        <begin position="154"/>
        <end position="304"/>
    </location>
</feature>
<dbReference type="Proteomes" id="UP000694915">
    <property type="component" value="Chromosome 14"/>
</dbReference>
<gene>
    <name evidence="6" type="primary">LOC101994612</name>
</gene>
<evidence type="ECO:0000313" key="6">
    <source>
        <dbReference type="RefSeq" id="XP_005364703.1"/>
    </source>
</evidence>
<dbReference type="CDD" id="cd04301">
    <property type="entry name" value="NAT_SF"/>
    <property type="match status" value="1"/>
</dbReference>
<keyword evidence="3" id="KW-0472">Membrane</keyword>
<feature type="transmembrane region" description="Helical" evidence="3">
    <location>
        <begin position="128"/>
        <end position="159"/>
    </location>
</feature>
<dbReference type="SUPFAM" id="SSF55729">
    <property type="entry name" value="Acyl-CoA N-acyltransferases (Nat)"/>
    <property type="match status" value="1"/>
</dbReference>
<dbReference type="PANTHER" id="PTHR13947:SF53">
    <property type="entry name" value="N-ACETYLTRANSFERASE 8B-RELATED"/>
    <property type="match status" value="1"/>
</dbReference>